<evidence type="ECO:0000256" key="5">
    <source>
        <dbReference type="ARBA" id="ARBA00023136"/>
    </source>
</evidence>
<reference evidence="8" key="1">
    <citation type="journal article" date="2019" name="Int. J. Syst. Evol. Microbiol.">
        <title>The Global Catalogue of Microorganisms (GCM) 10K type strain sequencing project: providing services to taxonomists for standard genome sequencing and annotation.</title>
        <authorList>
            <consortium name="The Broad Institute Genomics Platform"/>
            <consortium name="The Broad Institute Genome Sequencing Center for Infectious Disease"/>
            <person name="Wu L."/>
            <person name="Ma J."/>
        </authorList>
    </citation>
    <scope>NUCLEOTIDE SEQUENCE [LARGE SCALE GENOMIC DNA]</scope>
    <source>
        <strain evidence="8">CCUG 38813</strain>
    </source>
</reference>
<dbReference type="RefSeq" id="WP_379718325.1">
    <property type="nucleotide sequence ID" value="NZ_JBHSMS010000023.1"/>
</dbReference>
<name>A0ABW0PJF1_9BURK</name>
<dbReference type="Gene3D" id="3.30.700.10">
    <property type="entry name" value="Glycoprotein, Type 4 Pilin"/>
    <property type="match status" value="1"/>
</dbReference>
<dbReference type="InterPro" id="IPR012902">
    <property type="entry name" value="N_methyl_site"/>
</dbReference>
<dbReference type="PROSITE" id="PS00409">
    <property type="entry name" value="PROKAR_NTER_METHYL"/>
    <property type="match status" value="1"/>
</dbReference>
<dbReference type="SUPFAM" id="SSF54523">
    <property type="entry name" value="Pili subunits"/>
    <property type="match status" value="1"/>
</dbReference>
<proteinExistence type="predicted"/>
<keyword evidence="4 6" id="KW-1133">Transmembrane helix</keyword>
<sequence>MTSTLRNHAARGFTLIELLIVVIIIAILAAIAIPQFSSSSSDAQEAALDTNLGTVRSAIELYRVQHKNNYPSKTPSSGGLSASCTAAGGVLGTGAKDVEQAFVDQLTAYSNADGATCTRPHPDFPFGPYLREIPKDSIKNVSTVVMDAAAGTPTVETGGWVFSNVIGKFYMNSKAVGRDGRAYHLH</sequence>
<evidence type="ECO:0000256" key="2">
    <source>
        <dbReference type="ARBA" id="ARBA00022481"/>
    </source>
</evidence>
<evidence type="ECO:0000256" key="3">
    <source>
        <dbReference type="ARBA" id="ARBA00022692"/>
    </source>
</evidence>
<evidence type="ECO:0000256" key="1">
    <source>
        <dbReference type="ARBA" id="ARBA00004167"/>
    </source>
</evidence>
<keyword evidence="3 6" id="KW-0812">Transmembrane</keyword>
<dbReference type="PANTHER" id="PTHR30093:SF44">
    <property type="entry name" value="TYPE II SECRETION SYSTEM CORE PROTEIN G"/>
    <property type="match status" value="1"/>
</dbReference>
<keyword evidence="2" id="KW-0488">Methylation</keyword>
<evidence type="ECO:0000256" key="6">
    <source>
        <dbReference type="SAM" id="Phobius"/>
    </source>
</evidence>
<dbReference type="InterPro" id="IPR000983">
    <property type="entry name" value="Bac_GSPG_pilin"/>
</dbReference>
<dbReference type="Pfam" id="PF07963">
    <property type="entry name" value="N_methyl"/>
    <property type="match status" value="1"/>
</dbReference>
<dbReference type="Proteomes" id="UP001596031">
    <property type="component" value="Unassembled WGS sequence"/>
</dbReference>
<comment type="caution">
    <text evidence="7">The sequence shown here is derived from an EMBL/GenBank/DDBJ whole genome shotgun (WGS) entry which is preliminary data.</text>
</comment>
<evidence type="ECO:0000313" key="7">
    <source>
        <dbReference type="EMBL" id="MFC5510744.1"/>
    </source>
</evidence>
<protein>
    <submittedName>
        <fullName evidence="7">Prepilin-type N-terminal cleavage/methylation domain-containing protein</fullName>
    </submittedName>
</protein>
<dbReference type="EMBL" id="JBHSMS010000023">
    <property type="protein sequence ID" value="MFC5510744.1"/>
    <property type="molecule type" value="Genomic_DNA"/>
</dbReference>
<feature type="transmembrane region" description="Helical" evidence="6">
    <location>
        <begin position="12"/>
        <end position="33"/>
    </location>
</feature>
<keyword evidence="5 6" id="KW-0472">Membrane</keyword>
<dbReference type="PRINTS" id="PR00813">
    <property type="entry name" value="BCTERIALGSPG"/>
</dbReference>
<evidence type="ECO:0000256" key="4">
    <source>
        <dbReference type="ARBA" id="ARBA00022989"/>
    </source>
</evidence>
<comment type="subcellular location">
    <subcellularLocation>
        <location evidence="1">Membrane</location>
        <topology evidence="1">Single-pass membrane protein</topology>
    </subcellularLocation>
</comment>
<gene>
    <name evidence="7" type="ORF">ACFPOU_06375</name>
</gene>
<dbReference type="InterPro" id="IPR045584">
    <property type="entry name" value="Pilin-like"/>
</dbReference>
<evidence type="ECO:0000313" key="8">
    <source>
        <dbReference type="Proteomes" id="UP001596031"/>
    </source>
</evidence>
<dbReference type="PANTHER" id="PTHR30093">
    <property type="entry name" value="GENERAL SECRETION PATHWAY PROTEIN G"/>
    <property type="match status" value="1"/>
</dbReference>
<accession>A0ABW0PJF1</accession>
<dbReference type="NCBIfam" id="TIGR02532">
    <property type="entry name" value="IV_pilin_GFxxxE"/>
    <property type="match status" value="1"/>
</dbReference>
<organism evidence="7 8">
    <name type="scientific">Massilia jejuensis</name>
    <dbReference type="NCBI Taxonomy" id="648894"/>
    <lineage>
        <taxon>Bacteria</taxon>
        <taxon>Pseudomonadati</taxon>
        <taxon>Pseudomonadota</taxon>
        <taxon>Betaproteobacteria</taxon>
        <taxon>Burkholderiales</taxon>
        <taxon>Oxalobacteraceae</taxon>
        <taxon>Telluria group</taxon>
        <taxon>Massilia</taxon>
    </lineage>
</organism>
<keyword evidence="8" id="KW-1185">Reference proteome</keyword>